<reference evidence="1 2" key="1">
    <citation type="submission" date="2017-12" db="EMBL/GenBank/DDBJ databases">
        <title>Genome sequence of the active heterotrophic nitrifier-denitrifier, Cupriavidus pauculus UM1.</title>
        <authorList>
            <person name="Putonti C."/>
            <person name="Castignetti D."/>
        </authorList>
    </citation>
    <scope>NUCLEOTIDE SEQUENCE [LARGE SCALE GENOMIC DNA]</scope>
    <source>
        <strain evidence="1 2">UM1</strain>
    </source>
</reference>
<proteinExistence type="predicted"/>
<dbReference type="EMBL" id="PJRP01000032">
    <property type="protein sequence ID" value="PLP96265.1"/>
    <property type="molecule type" value="Genomic_DNA"/>
</dbReference>
<evidence type="ECO:0000313" key="2">
    <source>
        <dbReference type="Proteomes" id="UP000234341"/>
    </source>
</evidence>
<dbReference type="Proteomes" id="UP000234341">
    <property type="component" value="Unassembled WGS sequence"/>
</dbReference>
<dbReference type="AlphaFoldDB" id="A0A2N5C228"/>
<sequence length="96" mass="10324">MSCLQISGFRLSLGLRVDLVGAALVGGALPQQPRALACTFAESLGSCLLRCNHVPALTQYMSRKKRAWNCLVADDPSFPIVASGIRLLCGCVQCEW</sequence>
<dbReference type="RefSeq" id="WP_101685661.1">
    <property type="nucleotide sequence ID" value="NZ_PJRP01000032.1"/>
</dbReference>
<protein>
    <submittedName>
        <fullName evidence="1">Uncharacterized protein</fullName>
    </submittedName>
</protein>
<organism evidence="1 2">
    <name type="scientific">Cupriavidus pauculus</name>
    <dbReference type="NCBI Taxonomy" id="82633"/>
    <lineage>
        <taxon>Bacteria</taxon>
        <taxon>Pseudomonadati</taxon>
        <taxon>Pseudomonadota</taxon>
        <taxon>Betaproteobacteria</taxon>
        <taxon>Burkholderiales</taxon>
        <taxon>Burkholderiaceae</taxon>
        <taxon>Cupriavidus</taxon>
    </lineage>
</organism>
<name>A0A2N5C228_9BURK</name>
<gene>
    <name evidence="1" type="ORF">CYJ10_33080</name>
</gene>
<comment type="caution">
    <text evidence="1">The sequence shown here is derived from an EMBL/GenBank/DDBJ whole genome shotgun (WGS) entry which is preliminary data.</text>
</comment>
<accession>A0A2N5C228</accession>
<evidence type="ECO:0000313" key="1">
    <source>
        <dbReference type="EMBL" id="PLP96265.1"/>
    </source>
</evidence>